<accession>A0A499UYG6</accession>
<dbReference type="EMBL" id="AP019620">
    <property type="protein sequence ID" value="BBJ46222.1"/>
    <property type="molecule type" value="Genomic_DNA"/>
</dbReference>
<evidence type="ECO:0000313" key="2">
    <source>
        <dbReference type="Proteomes" id="UP000463951"/>
    </source>
</evidence>
<gene>
    <name evidence="1" type="ORF">SSPO_089400</name>
</gene>
<evidence type="ECO:0000313" key="1">
    <source>
        <dbReference type="EMBL" id="BBJ46222.1"/>
    </source>
</evidence>
<reference evidence="1 2" key="1">
    <citation type="journal article" date="2020" name="Int. J. Syst. Evol. Microbiol.">
        <title>Reclassification of Streptomyces castelarensis and Streptomyces sporoclivatus as later heterotypic synonyms of Streptomyces antimycoticus.</title>
        <authorList>
            <person name="Komaki H."/>
            <person name="Tamura T."/>
        </authorList>
    </citation>
    <scope>NUCLEOTIDE SEQUENCE [LARGE SCALE GENOMIC DNA]</scope>
    <source>
        <strain evidence="1 2">NBRC 100767</strain>
    </source>
</reference>
<proteinExistence type="predicted"/>
<dbReference type="Proteomes" id="UP000463951">
    <property type="component" value="Chromosome"/>
</dbReference>
<dbReference type="AlphaFoldDB" id="A0A499UYG6"/>
<organism evidence="1 2">
    <name type="scientific">Streptomyces antimycoticus</name>
    <dbReference type="NCBI Taxonomy" id="68175"/>
    <lineage>
        <taxon>Bacteria</taxon>
        <taxon>Bacillati</taxon>
        <taxon>Actinomycetota</taxon>
        <taxon>Actinomycetes</taxon>
        <taxon>Kitasatosporales</taxon>
        <taxon>Streptomycetaceae</taxon>
        <taxon>Streptomyces</taxon>
        <taxon>Streptomyces violaceusniger group</taxon>
    </lineage>
</organism>
<protein>
    <submittedName>
        <fullName evidence="1">Uncharacterized protein</fullName>
    </submittedName>
</protein>
<sequence>MTINIPVAMTPRASWRVGRTREEDGADSDAVADMRSLLSVDATGVTVADGFVADYLFRRYSWLRSWLRS</sequence>
<name>A0A499UYG6_9ACTN</name>